<dbReference type="FunFam" id="3.40.50.300:FF:000016">
    <property type="entry name" value="Oligopeptide ABC transporter ATP-binding component"/>
    <property type="match status" value="1"/>
</dbReference>
<sequence length="346" mass="37428">MRVAERPTAAATAGNRTGPLLRVQDLSVSFATGSGRLRAVDGVSFDVGAGETVAVLGESGSGKSVTAQTVMGLLPRPAGRIEGGRIFFDGVDLLDRPDSYTRALCGTEIAMIFQDPLSSLNPVFRVGTQIGEMLRRRRGVSRRKAREHAVEMMHRVGIPAPHKRVDDYPHQFSGGMRQRVMIAMALSMNPRLVIADEPTTALDVTVQAQIMSLLADLQREEGMALVLITHDLGVVADVADRAILMYAGRVVETGPIREVYDHGAHPYSVGLMGSLPTGDQDRLTPITGAPPDLRQLPTGCSFHPRCAFATDRCRTDEPALRVAPDRPQAHRTACHHAEEVLADGFR</sequence>
<keyword evidence="5" id="KW-0547">Nucleotide-binding</keyword>
<evidence type="ECO:0000259" key="8">
    <source>
        <dbReference type="PROSITE" id="PS50893"/>
    </source>
</evidence>
<dbReference type="GO" id="GO:0016887">
    <property type="term" value="F:ATP hydrolysis activity"/>
    <property type="evidence" value="ECO:0007669"/>
    <property type="project" value="InterPro"/>
</dbReference>
<dbReference type="PROSITE" id="PS00211">
    <property type="entry name" value="ABC_TRANSPORTER_1"/>
    <property type="match status" value="1"/>
</dbReference>
<dbReference type="PANTHER" id="PTHR43297:SF2">
    <property type="entry name" value="DIPEPTIDE TRANSPORT ATP-BINDING PROTEIN DPPD"/>
    <property type="match status" value="1"/>
</dbReference>
<protein>
    <submittedName>
        <fullName evidence="9">Oligopeptide transport ATP-binding protein OppD</fullName>
    </submittedName>
</protein>
<dbReference type="InterPro" id="IPR017871">
    <property type="entry name" value="ABC_transporter-like_CS"/>
</dbReference>
<evidence type="ECO:0000313" key="9">
    <source>
        <dbReference type="EMBL" id="VZO36339.1"/>
    </source>
</evidence>
<evidence type="ECO:0000256" key="1">
    <source>
        <dbReference type="ARBA" id="ARBA00004202"/>
    </source>
</evidence>
<dbReference type="PROSITE" id="PS50893">
    <property type="entry name" value="ABC_TRANSPORTER_2"/>
    <property type="match status" value="1"/>
</dbReference>
<organism evidence="9 10">
    <name type="scientific">Occultella aeris</name>
    <dbReference type="NCBI Taxonomy" id="2761496"/>
    <lineage>
        <taxon>Bacteria</taxon>
        <taxon>Bacillati</taxon>
        <taxon>Actinomycetota</taxon>
        <taxon>Actinomycetes</taxon>
        <taxon>Micrococcales</taxon>
        <taxon>Ruaniaceae</taxon>
        <taxon>Occultella</taxon>
    </lineage>
</organism>
<evidence type="ECO:0000313" key="10">
    <source>
        <dbReference type="Proteomes" id="UP000419743"/>
    </source>
</evidence>
<dbReference type="NCBIfam" id="TIGR01727">
    <property type="entry name" value="oligo_HPY"/>
    <property type="match status" value="1"/>
</dbReference>
<evidence type="ECO:0000256" key="7">
    <source>
        <dbReference type="ARBA" id="ARBA00023136"/>
    </source>
</evidence>
<dbReference type="SMART" id="SM00382">
    <property type="entry name" value="AAA"/>
    <property type="match status" value="1"/>
</dbReference>
<keyword evidence="3" id="KW-0813">Transport</keyword>
<dbReference type="Pfam" id="PF00005">
    <property type="entry name" value="ABC_tran"/>
    <property type="match status" value="1"/>
</dbReference>
<evidence type="ECO:0000256" key="4">
    <source>
        <dbReference type="ARBA" id="ARBA00022475"/>
    </source>
</evidence>
<dbReference type="InterPro" id="IPR003593">
    <property type="entry name" value="AAA+_ATPase"/>
</dbReference>
<keyword evidence="4" id="KW-1003">Cell membrane</keyword>
<comment type="similarity">
    <text evidence="2">Belongs to the ABC transporter superfamily.</text>
</comment>
<dbReference type="GO" id="GO:0005886">
    <property type="term" value="C:plasma membrane"/>
    <property type="evidence" value="ECO:0007669"/>
    <property type="project" value="UniProtKB-SubCell"/>
</dbReference>
<dbReference type="GO" id="GO:0015833">
    <property type="term" value="P:peptide transport"/>
    <property type="evidence" value="ECO:0007669"/>
    <property type="project" value="InterPro"/>
</dbReference>
<dbReference type="PANTHER" id="PTHR43297">
    <property type="entry name" value="OLIGOPEPTIDE TRANSPORT ATP-BINDING PROTEIN APPD"/>
    <property type="match status" value="1"/>
</dbReference>
<gene>
    <name evidence="9" type="primary">oppD_2</name>
    <name evidence="9" type="ORF">HALOF300_01543</name>
</gene>
<dbReference type="InterPro" id="IPR050388">
    <property type="entry name" value="ABC_Ni/Peptide_Import"/>
</dbReference>
<dbReference type="EMBL" id="CACRYJ010000020">
    <property type="protein sequence ID" value="VZO36339.1"/>
    <property type="molecule type" value="Genomic_DNA"/>
</dbReference>
<evidence type="ECO:0000256" key="6">
    <source>
        <dbReference type="ARBA" id="ARBA00022840"/>
    </source>
</evidence>
<dbReference type="Pfam" id="PF08352">
    <property type="entry name" value="oligo_HPY"/>
    <property type="match status" value="1"/>
</dbReference>
<name>A0A7M4DHE6_9MICO</name>
<dbReference type="GO" id="GO:0005524">
    <property type="term" value="F:ATP binding"/>
    <property type="evidence" value="ECO:0007669"/>
    <property type="project" value="UniProtKB-KW"/>
</dbReference>
<dbReference type="InterPro" id="IPR013563">
    <property type="entry name" value="Oligopep_ABC_C"/>
</dbReference>
<dbReference type="CDD" id="cd03257">
    <property type="entry name" value="ABC_NikE_OppD_transporters"/>
    <property type="match status" value="1"/>
</dbReference>
<dbReference type="InterPro" id="IPR003439">
    <property type="entry name" value="ABC_transporter-like_ATP-bd"/>
</dbReference>
<keyword evidence="10" id="KW-1185">Reference proteome</keyword>
<evidence type="ECO:0000256" key="2">
    <source>
        <dbReference type="ARBA" id="ARBA00005417"/>
    </source>
</evidence>
<accession>A0A7M4DHE6</accession>
<evidence type="ECO:0000256" key="3">
    <source>
        <dbReference type="ARBA" id="ARBA00022448"/>
    </source>
</evidence>
<dbReference type="Proteomes" id="UP000419743">
    <property type="component" value="Unassembled WGS sequence"/>
</dbReference>
<dbReference type="RefSeq" id="WP_156740369.1">
    <property type="nucleotide sequence ID" value="NZ_CACRYJ010000020.1"/>
</dbReference>
<reference evidence="9 10" key="1">
    <citation type="submission" date="2019-11" db="EMBL/GenBank/DDBJ databases">
        <authorList>
            <person name="Criscuolo A."/>
        </authorList>
    </citation>
    <scope>NUCLEOTIDE SEQUENCE [LARGE SCALE GENOMIC DNA]</scope>
    <source>
        <strain evidence="9">CIP111667</strain>
    </source>
</reference>
<dbReference type="AlphaFoldDB" id="A0A7M4DHE6"/>
<feature type="domain" description="ABC transporter" evidence="8">
    <location>
        <begin position="21"/>
        <end position="272"/>
    </location>
</feature>
<dbReference type="SUPFAM" id="SSF52540">
    <property type="entry name" value="P-loop containing nucleoside triphosphate hydrolases"/>
    <property type="match status" value="1"/>
</dbReference>
<dbReference type="InterPro" id="IPR027417">
    <property type="entry name" value="P-loop_NTPase"/>
</dbReference>
<comment type="caution">
    <text evidence="9">The sequence shown here is derived from an EMBL/GenBank/DDBJ whole genome shotgun (WGS) entry which is preliminary data.</text>
</comment>
<comment type="subcellular location">
    <subcellularLocation>
        <location evidence="1">Cell membrane</location>
        <topology evidence="1">Peripheral membrane protein</topology>
    </subcellularLocation>
</comment>
<dbReference type="Gene3D" id="3.40.50.300">
    <property type="entry name" value="P-loop containing nucleotide triphosphate hydrolases"/>
    <property type="match status" value="1"/>
</dbReference>
<evidence type="ECO:0000256" key="5">
    <source>
        <dbReference type="ARBA" id="ARBA00022741"/>
    </source>
</evidence>
<proteinExistence type="inferred from homology"/>
<keyword evidence="7" id="KW-0472">Membrane</keyword>
<keyword evidence="6 9" id="KW-0067">ATP-binding</keyword>